<gene>
    <name evidence="1" type="ORF">DPMN_034101</name>
</gene>
<sequence length="59" mass="6967">MPFWPTESLSTSPVVPGPTRIVKELHGGYMVHIPDRVGYDPCWDWGLTHSRRRYQQQYH</sequence>
<comment type="caution">
    <text evidence="1">The sequence shown here is derived from an EMBL/GenBank/DDBJ whole genome shotgun (WGS) entry which is preliminary data.</text>
</comment>
<dbReference type="Proteomes" id="UP000828390">
    <property type="component" value="Unassembled WGS sequence"/>
</dbReference>
<reference evidence="1" key="2">
    <citation type="submission" date="2020-11" db="EMBL/GenBank/DDBJ databases">
        <authorList>
            <person name="McCartney M.A."/>
            <person name="Auch B."/>
            <person name="Kono T."/>
            <person name="Mallez S."/>
            <person name="Becker A."/>
            <person name="Gohl D.M."/>
            <person name="Silverstein K.A.T."/>
            <person name="Koren S."/>
            <person name="Bechman K.B."/>
            <person name="Herman A."/>
            <person name="Abrahante J.E."/>
            <person name="Garbe J."/>
        </authorList>
    </citation>
    <scope>NUCLEOTIDE SEQUENCE</scope>
    <source>
        <strain evidence="1">Duluth1</strain>
        <tissue evidence="1">Whole animal</tissue>
    </source>
</reference>
<name>A0A9D4M7Z1_DREPO</name>
<organism evidence="1 2">
    <name type="scientific">Dreissena polymorpha</name>
    <name type="common">Zebra mussel</name>
    <name type="synonym">Mytilus polymorpha</name>
    <dbReference type="NCBI Taxonomy" id="45954"/>
    <lineage>
        <taxon>Eukaryota</taxon>
        <taxon>Metazoa</taxon>
        <taxon>Spiralia</taxon>
        <taxon>Lophotrochozoa</taxon>
        <taxon>Mollusca</taxon>
        <taxon>Bivalvia</taxon>
        <taxon>Autobranchia</taxon>
        <taxon>Heteroconchia</taxon>
        <taxon>Euheterodonta</taxon>
        <taxon>Imparidentia</taxon>
        <taxon>Neoheterodontei</taxon>
        <taxon>Myida</taxon>
        <taxon>Dreissenoidea</taxon>
        <taxon>Dreissenidae</taxon>
        <taxon>Dreissena</taxon>
    </lineage>
</organism>
<keyword evidence="2" id="KW-1185">Reference proteome</keyword>
<dbReference type="AlphaFoldDB" id="A0A9D4M7Z1"/>
<evidence type="ECO:0000313" key="2">
    <source>
        <dbReference type="Proteomes" id="UP000828390"/>
    </source>
</evidence>
<dbReference type="EMBL" id="JAIWYP010000002">
    <property type="protein sequence ID" value="KAH3870909.1"/>
    <property type="molecule type" value="Genomic_DNA"/>
</dbReference>
<evidence type="ECO:0000313" key="1">
    <source>
        <dbReference type="EMBL" id="KAH3870909.1"/>
    </source>
</evidence>
<protein>
    <submittedName>
        <fullName evidence="1">Uncharacterized protein</fullName>
    </submittedName>
</protein>
<accession>A0A9D4M7Z1</accession>
<proteinExistence type="predicted"/>
<reference evidence="1" key="1">
    <citation type="journal article" date="2019" name="bioRxiv">
        <title>The Genome of the Zebra Mussel, Dreissena polymorpha: A Resource for Invasive Species Research.</title>
        <authorList>
            <person name="McCartney M.A."/>
            <person name="Auch B."/>
            <person name="Kono T."/>
            <person name="Mallez S."/>
            <person name="Zhang Y."/>
            <person name="Obille A."/>
            <person name="Becker A."/>
            <person name="Abrahante J.E."/>
            <person name="Garbe J."/>
            <person name="Badalamenti J.P."/>
            <person name="Herman A."/>
            <person name="Mangelson H."/>
            <person name="Liachko I."/>
            <person name="Sullivan S."/>
            <person name="Sone E.D."/>
            <person name="Koren S."/>
            <person name="Silverstein K.A.T."/>
            <person name="Beckman K.B."/>
            <person name="Gohl D.M."/>
        </authorList>
    </citation>
    <scope>NUCLEOTIDE SEQUENCE</scope>
    <source>
        <strain evidence="1">Duluth1</strain>
        <tissue evidence="1">Whole animal</tissue>
    </source>
</reference>